<comment type="caution">
    <text evidence="2">The sequence shown here is derived from an EMBL/GenBank/DDBJ whole genome shotgun (WGS) entry which is preliminary data.</text>
</comment>
<proteinExistence type="predicted"/>
<name>A0A8S4S9D7_9NEOP</name>
<feature type="region of interest" description="Disordered" evidence="1">
    <location>
        <begin position="260"/>
        <end position="319"/>
    </location>
</feature>
<sequence length="488" mass="54244">MVFPVQQFFKKCMECDCNGIKYAVPAAARRCGLKRKCRSCLAGVLRLAFTTAVPGTTPARSVQGNLFSPGAPEVSVSASLQLQDSPFMNNMDEISYWIYTKRAPCLLNYDNIVKKQVEQAQCSTTKPQSVKSCKSQDEPSPRKKRKLKLLDDDSASTEKQQNIYFKTPHNQKTALSSCKSNGDGSDIDFNIKTSSAQKKSKKIKLQRNCQTRTPKKNKVATSTPKIRTLRRSLRTAKRKLNNLNCTFQILNASVVNGKQDTETAEETNQLDKVATNDGSKSKSRSSGASRYPRRHKQNTTKIPEPNCSTNLNNNSRANATGRKYNMRKGALNLDRKENSEQKVVSRARSGRRRGLKLDVEASECPVLRLNSSTEQVSSSHAVNVACPNTRSAKKTTTTSRCLRSRTVRDKSGPLCKDSASEGSNKKLSDHVHSALEQSTPKCVKKVKKTMDKTRQSLRDSLRDKSGFAACFSDSDSDSEPLKQPKFFS</sequence>
<evidence type="ECO:0000313" key="3">
    <source>
        <dbReference type="Proteomes" id="UP000838756"/>
    </source>
</evidence>
<feature type="compositionally biased region" description="Basic and acidic residues" evidence="1">
    <location>
        <begin position="448"/>
        <end position="465"/>
    </location>
</feature>
<feature type="region of interest" description="Disordered" evidence="1">
    <location>
        <begin position="128"/>
        <end position="160"/>
    </location>
</feature>
<dbReference type="Proteomes" id="UP000838756">
    <property type="component" value="Unassembled WGS sequence"/>
</dbReference>
<dbReference type="OrthoDB" id="7367897at2759"/>
<keyword evidence="3" id="KW-1185">Reference proteome</keyword>
<feature type="compositionally biased region" description="Polar residues" evidence="1">
    <location>
        <begin position="306"/>
        <end position="318"/>
    </location>
</feature>
<feature type="region of interest" description="Disordered" evidence="1">
    <location>
        <begin position="405"/>
        <end position="488"/>
    </location>
</feature>
<dbReference type="EMBL" id="CAKXAJ010026212">
    <property type="protein sequence ID" value="CAH2262680.1"/>
    <property type="molecule type" value="Genomic_DNA"/>
</dbReference>
<evidence type="ECO:0000256" key="1">
    <source>
        <dbReference type="SAM" id="MobiDB-lite"/>
    </source>
</evidence>
<organism evidence="2 3">
    <name type="scientific">Pararge aegeria aegeria</name>
    <dbReference type="NCBI Taxonomy" id="348720"/>
    <lineage>
        <taxon>Eukaryota</taxon>
        <taxon>Metazoa</taxon>
        <taxon>Ecdysozoa</taxon>
        <taxon>Arthropoda</taxon>
        <taxon>Hexapoda</taxon>
        <taxon>Insecta</taxon>
        <taxon>Pterygota</taxon>
        <taxon>Neoptera</taxon>
        <taxon>Endopterygota</taxon>
        <taxon>Lepidoptera</taxon>
        <taxon>Glossata</taxon>
        <taxon>Ditrysia</taxon>
        <taxon>Papilionoidea</taxon>
        <taxon>Nymphalidae</taxon>
        <taxon>Satyrinae</taxon>
        <taxon>Satyrini</taxon>
        <taxon>Parargina</taxon>
        <taxon>Pararge</taxon>
    </lineage>
</organism>
<evidence type="ECO:0000313" key="2">
    <source>
        <dbReference type="EMBL" id="CAH2262680.1"/>
    </source>
</evidence>
<reference evidence="2" key="1">
    <citation type="submission" date="2022-03" db="EMBL/GenBank/DDBJ databases">
        <authorList>
            <person name="Lindestad O."/>
        </authorList>
    </citation>
    <scope>NUCLEOTIDE SEQUENCE</scope>
</reference>
<gene>
    <name evidence="2" type="primary">jg2801</name>
    <name evidence="2" type="ORF">PAEG_LOCUS24186</name>
</gene>
<accession>A0A8S4S9D7</accession>
<protein>
    <submittedName>
        <fullName evidence="2">Jg2801 protein</fullName>
    </submittedName>
</protein>
<dbReference type="AlphaFoldDB" id="A0A8S4S9D7"/>
<feature type="compositionally biased region" description="Basic and acidic residues" evidence="1">
    <location>
        <begin position="423"/>
        <end position="433"/>
    </location>
</feature>